<feature type="transmembrane region" description="Helical" evidence="1">
    <location>
        <begin position="230"/>
        <end position="247"/>
    </location>
</feature>
<gene>
    <name evidence="2" type="ORF">TVAG_194440</name>
</gene>
<dbReference type="AlphaFoldDB" id="A2ESB5"/>
<dbReference type="Proteomes" id="UP000001542">
    <property type="component" value="Unassembled WGS sequence"/>
</dbReference>
<feature type="transmembrane region" description="Helical" evidence="1">
    <location>
        <begin position="313"/>
        <end position="332"/>
    </location>
</feature>
<keyword evidence="1" id="KW-0812">Transmembrane</keyword>
<sequence>MEDSKPTVTTTVTDYASSSLSRYAHLIDIPLSDRILDALISLFNYFDIYAPKMPVLYAVVTYIRFFQLVGGAFMAENVSSFKPGTLAYDTISYISILFHAIPLQYRLGNGAYVLFAFNGILILFGIYLLATAFVYKKTTKVSRFSIIALSAFMAIGPYILTPLITQYTGQIISALIMKERPVNAKDVAAIVMTIVVVSCYLWIMIRSYSSSLVFRPCSFQSIEGSPQNKLYVTTIWVTFVFSLTTYFTRYPSAAMIILSIFFYAYSASTVFRCGTFIKHQHKVMALGGSILGTCLCAANIYSCLVRRPWGSPFFVGVVIVAVIVFVSVHFYLKGKEHRALCILDELNDTQDITMIKNKNKLKELISCGFMYSHPICCSLTIFKLAIEQWKEAVDIWALYAKFTAIYPERLPQLEFIALNINQLNIKSADVSIVLSSIGQITKTRETKYTPQLKYKISKLSKMFNKTKNRLRNIWDLILQGNVAELNTAIKRTKESVSDCSREMNFLNMQYPNNRYVARQNVLFFTDILGDPLLGKKAIETMQKVSRGYRIQEDTVHELGIIAFPNIPEYALDVESSTKLVVDSETPLEDNCNFMNDETFNFDALEQISNQISKHKVPAIKYIFCSTIVAYIILILIPFITMMVYFEIFQNTITKPTTFMEGIALTRNVVAMLNCFVGRLIFQELEDPLNPGQTFMGRLQLATGFSMSAFGNTRDTRDIITYIASDVSYSNELMAKVRSFRRGNPFLDRVRKLLSSNSINFSYYLNNTFAYSSFVTVADVSFMLATHVGKLLDYEKITTEVVNGADSITSRNNNNLATQTMNDALDVMIEYLVSMG</sequence>
<protein>
    <submittedName>
        <fullName evidence="2">Uncharacterized protein</fullName>
    </submittedName>
</protein>
<feature type="transmembrane region" description="Helical" evidence="1">
    <location>
        <begin position="621"/>
        <end position="645"/>
    </location>
</feature>
<keyword evidence="1" id="KW-1133">Transmembrane helix</keyword>
<feature type="transmembrane region" description="Helical" evidence="1">
    <location>
        <begin position="111"/>
        <end position="134"/>
    </location>
</feature>
<keyword evidence="3" id="KW-1185">Reference proteome</keyword>
<evidence type="ECO:0000313" key="2">
    <source>
        <dbReference type="EMBL" id="EAY04479.1"/>
    </source>
</evidence>
<dbReference type="EMBL" id="DS113474">
    <property type="protein sequence ID" value="EAY04479.1"/>
    <property type="molecule type" value="Genomic_DNA"/>
</dbReference>
<feature type="transmembrane region" description="Helical" evidence="1">
    <location>
        <begin position="187"/>
        <end position="209"/>
    </location>
</feature>
<name>A2ESB5_TRIV3</name>
<dbReference type="VEuPathDB" id="TrichDB:TVAG_194440"/>
<organism evidence="2 3">
    <name type="scientific">Trichomonas vaginalis (strain ATCC PRA-98 / G3)</name>
    <dbReference type="NCBI Taxonomy" id="412133"/>
    <lineage>
        <taxon>Eukaryota</taxon>
        <taxon>Metamonada</taxon>
        <taxon>Parabasalia</taxon>
        <taxon>Trichomonadida</taxon>
        <taxon>Trichomonadidae</taxon>
        <taxon>Trichomonas</taxon>
    </lineage>
</organism>
<accession>A2ESB5</accession>
<keyword evidence="1" id="KW-0472">Membrane</keyword>
<reference evidence="2" key="2">
    <citation type="journal article" date="2007" name="Science">
        <title>Draft genome sequence of the sexually transmitted pathogen Trichomonas vaginalis.</title>
        <authorList>
            <person name="Carlton J.M."/>
            <person name="Hirt R.P."/>
            <person name="Silva J.C."/>
            <person name="Delcher A.L."/>
            <person name="Schatz M."/>
            <person name="Zhao Q."/>
            <person name="Wortman J.R."/>
            <person name="Bidwell S.L."/>
            <person name="Alsmark U.C.M."/>
            <person name="Besteiro S."/>
            <person name="Sicheritz-Ponten T."/>
            <person name="Noel C.J."/>
            <person name="Dacks J.B."/>
            <person name="Foster P.G."/>
            <person name="Simillion C."/>
            <person name="Van de Peer Y."/>
            <person name="Miranda-Saavedra D."/>
            <person name="Barton G.J."/>
            <person name="Westrop G.D."/>
            <person name="Mueller S."/>
            <person name="Dessi D."/>
            <person name="Fiori P.L."/>
            <person name="Ren Q."/>
            <person name="Paulsen I."/>
            <person name="Zhang H."/>
            <person name="Bastida-Corcuera F.D."/>
            <person name="Simoes-Barbosa A."/>
            <person name="Brown M.T."/>
            <person name="Hayes R.D."/>
            <person name="Mukherjee M."/>
            <person name="Okumura C.Y."/>
            <person name="Schneider R."/>
            <person name="Smith A.J."/>
            <person name="Vanacova S."/>
            <person name="Villalvazo M."/>
            <person name="Haas B.J."/>
            <person name="Pertea M."/>
            <person name="Feldblyum T.V."/>
            <person name="Utterback T.R."/>
            <person name="Shu C.L."/>
            <person name="Osoegawa K."/>
            <person name="de Jong P.J."/>
            <person name="Hrdy I."/>
            <person name="Horvathova L."/>
            <person name="Zubacova Z."/>
            <person name="Dolezal P."/>
            <person name="Malik S.B."/>
            <person name="Logsdon J.M. Jr."/>
            <person name="Henze K."/>
            <person name="Gupta A."/>
            <person name="Wang C.C."/>
            <person name="Dunne R.L."/>
            <person name="Upcroft J.A."/>
            <person name="Upcroft P."/>
            <person name="White O."/>
            <person name="Salzberg S.L."/>
            <person name="Tang P."/>
            <person name="Chiu C.-H."/>
            <person name="Lee Y.-S."/>
            <person name="Embley T.M."/>
            <person name="Coombs G.H."/>
            <person name="Mottram J.C."/>
            <person name="Tachezy J."/>
            <person name="Fraser-Liggett C.M."/>
            <person name="Johnson P.J."/>
        </authorList>
    </citation>
    <scope>NUCLEOTIDE SEQUENCE [LARGE SCALE GENOMIC DNA]</scope>
    <source>
        <strain evidence="2">G3</strain>
    </source>
</reference>
<dbReference type="VEuPathDB" id="TrichDB:TVAGG3_0696570"/>
<evidence type="ECO:0000256" key="1">
    <source>
        <dbReference type="SAM" id="Phobius"/>
    </source>
</evidence>
<feature type="transmembrane region" description="Helical" evidence="1">
    <location>
        <begin position="283"/>
        <end position="301"/>
    </location>
</feature>
<reference evidence="2" key="1">
    <citation type="submission" date="2006-10" db="EMBL/GenBank/DDBJ databases">
        <authorList>
            <person name="Amadeo P."/>
            <person name="Zhao Q."/>
            <person name="Wortman J."/>
            <person name="Fraser-Liggett C."/>
            <person name="Carlton J."/>
        </authorList>
    </citation>
    <scope>NUCLEOTIDE SEQUENCE</scope>
    <source>
        <strain evidence="2">G3</strain>
    </source>
</reference>
<dbReference type="InParanoid" id="A2ESB5"/>
<feature type="transmembrane region" description="Helical" evidence="1">
    <location>
        <begin position="55"/>
        <end position="74"/>
    </location>
</feature>
<proteinExistence type="predicted"/>
<evidence type="ECO:0000313" key="3">
    <source>
        <dbReference type="Proteomes" id="UP000001542"/>
    </source>
</evidence>
<feature type="transmembrane region" description="Helical" evidence="1">
    <location>
        <begin position="253"/>
        <end position="271"/>
    </location>
</feature>
<feature type="transmembrane region" description="Helical" evidence="1">
    <location>
        <begin position="146"/>
        <end position="167"/>
    </location>
</feature>